<evidence type="ECO:0000313" key="1">
    <source>
        <dbReference type="EMBL" id="QRE05319.1"/>
    </source>
</evidence>
<sequence length="85" mass="10148">MRKFIPTKRLVELGLVLQYDTELQEVSKDAVLTDTQRFWINQERGKIMSGDDDYLQYATLEKLIEKILLGIRKQNWKPKTEIQYD</sequence>
<dbReference type="AlphaFoldDB" id="A0A7U2NHQ3"/>
<proteinExistence type="predicted"/>
<dbReference type="Proteomes" id="UP000596329">
    <property type="component" value="Chromosome"/>
</dbReference>
<organism evidence="1 2">
    <name type="scientific">Flavobacterium psychrophilum</name>
    <dbReference type="NCBI Taxonomy" id="96345"/>
    <lineage>
        <taxon>Bacteria</taxon>
        <taxon>Pseudomonadati</taxon>
        <taxon>Bacteroidota</taxon>
        <taxon>Flavobacteriia</taxon>
        <taxon>Flavobacteriales</taxon>
        <taxon>Flavobacteriaceae</taxon>
        <taxon>Flavobacterium</taxon>
    </lineage>
</organism>
<dbReference type="EMBL" id="CP059075">
    <property type="protein sequence ID" value="QRE05319.1"/>
    <property type="molecule type" value="Genomic_DNA"/>
</dbReference>
<accession>A0A7U2NHQ3</accession>
<gene>
    <name evidence="1" type="ORF">H0H26_06955</name>
</gene>
<reference evidence="1 2" key="1">
    <citation type="submission" date="2020-07" db="EMBL/GenBank/DDBJ databases">
        <title>Genomic characterization of Flavobacterium psychrophilum strains.</title>
        <authorList>
            <person name="Castillo D."/>
            <person name="Jorgensen J."/>
            <person name="Middelboe M."/>
        </authorList>
    </citation>
    <scope>NUCLEOTIDE SEQUENCE [LARGE SCALE GENOMIC DNA]</scope>
    <source>
        <strain evidence="1 2">FPS-R7</strain>
    </source>
</reference>
<evidence type="ECO:0000313" key="2">
    <source>
        <dbReference type="Proteomes" id="UP000596329"/>
    </source>
</evidence>
<dbReference type="RefSeq" id="WP_063742637.1">
    <property type="nucleotide sequence ID" value="NZ_CP059075.1"/>
</dbReference>
<name>A0A7U2NHQ3_FLAPS</name>
<protein>
    <submittedName>
        <fullName evidence="1">Uncharacterized protein</fullName>
    </submittedName>
</protein>